<dbReference type="Gene3D" id="3.30.160.60">
    <property type="entry name" value="Classic Zinc Finger"/>
    <property type="match status" value="1"/>
</dbReference>
<dbReference type="OrthoDB" id="2687452at2759"/>
<dbReference type="EMBL" id="MU001493">
    <property type="protein sequence ID" value="KAF2450950.1"/>
    <property type="molecule type" value="Genomic_DNA"/>
</dbReference>
<keyword evidence="1" id="KW-0863">Zinc-finger</keyword>
<keyword evidence="1" id="KW-0479">Metal-binding</keyword>
<feature type="region of interest" description="Disordered" evidence="2">
    <location>
        <begin position="1"/>
        <end position="20"/>
    </location>
</feature>
<evidence type="ECO:0000256" key="1">
    <source>
        <dbReference type="PROSITE-ProRule" id="PRU00042"/>
    </source>
</evidence>
<gene>
    <name evidence="4" type="ORF">P171DRAFT_516712</name>
</gene>
<sequence length="255" mass="27951">MDLSPFNPTPEAGSEVGTDNNLPFDVAHFGIFGDSQAEVNQGVNTIDGPEATVGDFQFGLGLNTLPPRAGVHFGHNQFAANDVGTPLENIQPYVATDTSGFSFENTVVNFAEPAPLFPNSDIQMPTHEPGHNPYAPLGFGVGDLAATNFFGQPRVQSSRLLAPQPPLANAPSVVGLTRQPRSHRQSVYDCDVPGCAATFKRSAGFRRHKRTIHNRHEAPEFQCMVKTCSYTYPRHDKVREHMKRMHGICLRVEKE</sequence>
<dbReference type="PROSITE" id="PS50157">
    <property type="entry name" value="ZINC_FINGER_C2H2_2"/>
    <property type="match status" value="1"/>
</dbReference>
<keyword evidence="5" id="KW-1185">Reference proteome</keyword>
<name>A0A9P4UI81_9PLEO</name>
<accession>A0A9P4UI81</accession>
<comment type="caution">
    <text evidence="4">The sequence shown here is derived from an EMBL/GenBank/DDBJ whole genome shotgun (WGS) entry which is preliminary data.</text>
</comment>
<evidence type="ECO:0000313" key="5">
    <source>
        <dbReference type="Proteomes" id="UP000799764"/>
    </source>
</evidence>
<keyword evidence="1" id="KW-0862">Zinc</keyword>
<proteinExistence type="predicted"/>
<evidence type="ECO:0000313" key="4">
    <source>
        <dbReference type="EMBL" id="KAF2450950.1"/>
    </source>
</evidence>
<organism evidence="4 5">
    <name type="scientific">Karstenula rhodostoma CBS 690.94</name>
    <dbReference type="NCBI Taxonomy" id="1392251"/>
    <lineage>
        <taxon>Eukaryota</taxon>
        <taxon>Fungi</taxon>
        <taxon>Dikarya</taxon>
        <taxon>Ascomycota</taxon>
        <taxon>Pezizomycotina</taxon>
        <taxon>Dothideomycetes</taxon>
        <taxon>Pleosporomycetidae</taxon>
        <taxon>Pleosporales</taxon>
        <taxon>Massarineae</taxon>
        <taxon>Didymosphaeriaceae</taxon>
        <taxon>Karstenula</taxon>
    </lineage>
</organism>
<evidence type="ECO:0000259" key="3">
    <source>
        <dbReference type="PROSITE" id="PS50157"/>
    </source>
</evidence>
<dbReference type="SMART" id="SM00355">
    <property type="entry name" value="ZnF_C2H2"/>
    <property type="match status" value="2"/>
</dbReference>
<dbReference type="PROSITE" id="PS00028">
    <property type="entry name" value="ZINC_FINGER_C2H2_1"/>
    <property type="match status" value="2"/>
</dbReference>
<evidence type="ECO:0000256" key="2">
    <source>
        <dbReference type="SAM" id="MobiDB-lite"/>
    </source>
</evidence>
<reference evidence="4" key="1">
    <citation type="journal article" date="2020" name="Stud. Mycol.">
        <title>101 Dothideomycetes genomes: a test case for predicting lifestyles and emergence of pathogens.</title>
        <authorList>
            <person name="Haridas S."/>
            <person name="Albert R."/>
            <person name="Binder M."/>
            <person name="Bloem J."/>
            <person name="Labutti K."/>
            <person name="Salamov A."/>
            <person name="Andreopoulos B."/>
            <person name="Baker S."/>
            <person name="Barry K."/>
            <person name="Bills G."/>
            <person name="Bluhm B."/>
            <person name="Cannon C."/>
            <person name="Castanera R."/>
            <person name="Culley D."/>
            <person name="Daum C."/>
            <person name="Ezra D."/>
            <person name="Gonzalez J."/>
            <person name="Henrissat B."/>
            <person name="Kuo A."/>
            <person name="Liang C."/>
            <person name="Lipzen A."/>
            <person name="Lutzoni F."/>
            <person name="Magnuson J."/>
            <person name="Mondo S."/>
            <person name="Nolan M."/>
            <person name="Ohm R."/>
            <person name="Pangilinan J."/>
            <person name="Park H.-J."/>
            <person name="Ramirez L."/>
            <person name="Alfaro M."/>
            <person name="Sun H."/>
            <person name="Tritt A."/>
            <person name="Yoshinaga Y."/>
            <person name="Zwiers L.-H."/>
            <person name="Turgeon B."/>
            <person name="Goodwin S."/>
            <person name="Spatafora J."/>
            <person name="Crous P."/>
            <person name="Grigoriev I."/>
        </authorList>
    </citation>
    <scope>NUCLEOTIDE SEQUENCE</scope>
    <source>
        <strain evidence="4">CBS 690.94</strain>
    </source>
</reference>
<dbReference type="GO" id="GO:0008270">
    <property type="term" value="F:zinc ion binding"/>
    <property type="evidence" value="ECO:0007669"/>
    <property type="project" value="UniProtKB-KW"/>
</dbReference>
<feature type="domain" description="C2H2-type" evidence="3">
    <location>
        <begin position="188"/>
        <end position="218"/>
    </location>
</feature>
<protein>
    <recommendedName>
        <fullName evidence="3">C2H2-type domain-containing protein</fullName>
    </recommendedName>
</protein>
<dbReference type="Proteomes" id="UP000799764">
    <property type="component" value="Unassembled WGS sequence"/>
</dbReference>
<dbReference type="AlphaFoldDB" id="A0A9P4UI81"/>
<dbReference type="InterPro" id="IPR013087">
    <property type="entry name" value="Znf_C2H2_type"/>
</dbReference>